<keyword evidence="3" id="KW-1185">Reference proteome</keyword>
<dbReference type="EMBL" id="CAJHUC010002468">
    <property type="protein sequence ID" value="CAD7703867.1"/>
    <property type="molecule type" value="Genomic_DNA"/>
</dbReference>
<comment type="caution">
    <text evidence="2">The sequence shown here is derived from an EMBL/GenBank/DDBJ whole genome shotgun (WGS) entry which is preliminary data.</text>
</comment>
<accession>A0A8S1JCI1</accession>
<feature type="transmembrane region" description="Helical" evidence="1">
    <location>
        <begin position="36"/>
        <end position="58"/>
    </location>
</feature>
<evidence type="ECO:0000313" key="3">
    <source>
        <dbReference type="Proteomes" id="UP000708148"/>
    </source>
</evidence>
<evidence type="ECO:0000313" key="2">
    <source>
        <dbReference type="EMBL" id="CAD7703867.1"/>
    </source>
</evidence>
<organism evidence="2 3">
    <name type="scientific">Ostreobium quekettii</name>
    <dbReference type="NCBI Taxonomy" id="121088"/>
    <lineage>
        <taxon>Eukaryota</taxon>
        <taxon>Viridiplantae</taxon>
        <taxon>Chlorophyta</taxon>
        <taxon>core chlorophytes</taxon>
        <taxon>Ulvophyceae</taxon>
        <taxon>TCBD clade</taxon>
        <taxon>Bryopsidales</taxon>
        <taxon>Ostreobineae</taxon>
        <taxon>Ostreobiaceae</taxon>
        <taxon>Ostreobium</taxon>
    </lineage>
</organism>
<keyword evidence="1" id="KW-1133">Transmembrane helix</keyword>
<name>A0A8S1JCI1_9CHLO</name>
<reference evidence="2" key="1">
    <citation type="submission" date="2020-12" db="EMBL/GenBank/DDBJ databases">
        <authorList>
            <person name="Iha C."/>
        </authorList>
    </citation>
    <scope>NUCLEOTIDE SEQUENCE</scope>
</reference>
<dbReference type="Proteomes" id="UP000708148">
    <property type="component" value="Unassembled WGS sequence"/>
</dbReference>
<proteinExistence type="predicted"/>
<dbReference type="AlphaFoldDB" id="A0A8S1JCI1"/>
<feature type="transmembrane region" description="Helical" evidence="1">
    <location>
        <begin position="107"/>
        <end position="127"/>
    </location>
</feature>
<gene>
    <name evidence="2" type="ORF">OSTQU699_LOCUS9224</name>
</gene>
<keyword evidence="1" id="KW-0812">Transmembrane</keyword>
<keyword evidence="1" id="KW-0472">Membrane</keyword>
<protein>
    <submittedName>
        <fullName evidence="2">Uncharacterized protein</fullName>
    </submittedName>
</protein>
<sequence>MAKGVAEKWVPTGRAGPLLLPGGRHDRMAAQMRARWAAWGWGPALASQISAIFCLLGVERSLQKFFCPLERASQNSVTSVAPSGTEVGQLCCSSAFREKVQFCDVRLLSSCFFVFLDAVGWGLPIIVTSA</sequence>
<evidence type="ECO:0000256" key="1">
    <source>
        <dbReference type="SAM" id="Phobius"/>
    </source>
</evidence>